<gene>
    <name evidence="1" type="ORF">Pla8534_54800</name>
</gene>
<dbReference type="Proteomes" id="UP000317648">
    <property type="component" value="Chromosome"/>
</dbReference>
<accession>A0A518E0L3</accession>
<evidence type="ECO:0000313" key="2">
    <source>
        <dbReference type="Proteomes" id="UP000317648"/>
    </source>
</evidence>
<organism evidence="1 2">
    <name type="scientific">Lignipirellula cremea</name>
    <dbReference type="NCBI Taxonomy" id="2528010"/>
    <lineage>
        <taxon>Bacteria</taxon>
        <taxon>Pseudomonadati</taxon>
        <taxon>Planctomycetota</taxon>
        <taxon>Planctomycetia</taxon>
        <taxon>Pirellulales</taxon>
        <taxon>Pirellulaceae</taxon>
        <taxon>Lignipirellula</taxon>
    </lineage>
</organism>
<sequence>MQLSAIFRRGVVLPLTPAAQLRMEKGQLEGELAVRWLDLSHDLFSVIWGRGFFQEINARLGSQIDDYVEEVVPWESLPVILELTQQQARLTLGGAPAGQFFHCLADLCREGFSRKMPLYFVL</sequence>
<name>A0A518E0L3_9BACT</name>
<reference evidence="1 2" key="1">
    <citation type="submission" date="2019-02" db="EMBL/GenBank/DDBJ databases">
        <title>Deep-cultivation of Planctomycetes and their phenomic and genomic characterization uncovers novel biology.</title>
        <authorList>
            <person name="Wiegand S."/>
            <person name="Jogler M."/>
            <person name="Boedeker C."/>
            <person name="Pinto D."/>
            <person name="Vollmers J."/>
            <person name="Rivas-Marin E."/>
            <person name="Kohn T."/>
            <person name="Peeters S.H."/>
            <person name="Heuer A."/>
            <person name="Rast P."/>
            <person name="Oberbeckmann S."/>
            <person name="Bunk B."/>
            <person name="Jeske O."/>
            <person name="Meyerdierks A."/>
            <person name="Storesund J.E."/>
            <person name="Kallscheuer N."/>
            <person name="Luecker S."/>
            <person name="Lage O.M."/>
            <person name="Pohl T."/>
            <person name="Merkel B.J."/>
            <person name="Hornburger P."/>
            <person name="Mueller R.-W."/>
            <person name="Bruemmer F."/>
            <person name="Labrenz M."/>
            <person name="Spormann A.M."/>
            <person name="Op den Camp H."/>
            <person name="Overmann J."/>
            <person name="Amann R."/>
            <person name="Jetten M.S.M."/>
            <person name="Mascher T."/>
            <person name="Medema M.H."/>
            <person name="Devos D.P."/>
            <person name="Kaster A.-K."/>
            <person name="Ovreas L."/>
            <person name="Rohde M."/>
            <person name="Galperin M.Y."/>
            <person name="Jogler C."/>
        </authorList>
    </citation>
    <scope>NUCLEOTIDE SEQUENCE [LARGE SCALE GENOMIC DNA]</scope>
    <source>
        <strain evidence="1 2">Pla85_3_4</strain>
    </source>
</reference>
<dbReference type="AlphaFoldDB" id="A0A518E0L3"/>
<keyword evidence="2" id="KW-1185">Reference proteome</keyword>
<dbReference type="RefSeq" id="WP_145056392.1">
    <property type="nucleotide sequence ID" value="NZ_CP036433.1"/>
</dbReference>
<protein>
    <submittedName>
        <fullName evidence="1">Uncharacterized protein</fullName>
    </submittedName>
</protein>
<dbReference type="EMBL" id="CP036433">
    <property type="protein sequence ID" value="QDU97630.1"/>
    <property type="molecule type" value="Genomic_DNA"/>
</dbReference>
<proteinExistence type="predicted"/>
<dbReference type="KEGG" id="lcre:Pla8534_54800"/>
<evidence type="ECO:0000313" key="1">
    <source>
        <dbReference type="EMBL" id="QDU97630.1"/>
    </source>
</evidence>